<proteinExistence type="predicted"/>
<reference evidence="2" key="1">
    <citation type="journal article" date="2013" name="Nature">
        <title>Draft genome of the wheat A-genome progenitor Triticum urartu.</title>
        <authorList>
            <person name="Ling H.Q."/>
            <person name="Zhao S."/>
            <person name="Liu D."/>
            <person name="Wang J."/>
            <person name="Sun H."/>
            <person name="Zhang C."/>
            <person name="Fan H."/>
            <person name="Li D."/>
            <person name="Dong L."/>
            <person name="Tao Y."/>
            <person name="Gao C."/>
            <person name="Wu H."/>
            <person name="Li Y."/>
            <person name="Cui Y."/>
            <person name="Guo X."/>
            <person name="Zheng S."/>
            <person name="Wang B."/>
            <person name="Yu K."/>
            <person name="Liang Q."/>
            <person name="Yang W."/>
            <person name="Lou X."/>
            <person name="Chen J."/>
            <person name="Feng M."/>
            <person name="Jian J."/>
            <person name="Zhang X."/>
            <person name="Luo G."/>
            <person name="Jiang Y."/>
            <person name="Liu J."/>
            <person name="Wang Z."/>
            <person name="Sha Y."/>
            <person name="Zhang B."/>
            <person name="Wu H."/>
            <person name="Tang D."/>
            <person name="Shen Q."/>
            <person name="Xue P."/>
            <person name="Zou S."/>
            <person name="Wang X."/>
            <person name="Liu X."/>
            <person name="Wang F."/>
            <person name="Yang Y."/>
            <person name="An X."/>
            <person name="Dong Z."/>
            <person name="Zhang K."/>
            <person name="Zhang X."/>
            <person name="Luo M.C."/>
            <person name="Dvorak J."/>
            <person name="Tong Y."/>
            <person name="Wang J."/>
            <person name="Yang H."/>
            <person name="Li Z."/>
            <person name="Wang D."/>
            <person name="Zhang A."/>
            <person name="Wang J."/>
        </authorList>
    </citation>
    <scope>NUCLEOTIDE SEQUENCE</scope>
    <source>
        <strain evidence="2">cv. G1812</strain>
    </source>
</reference>
<evidence type="ECO:0000313" key="1">
    <source>
        <dbReference type="EnsemblPlants" id="TuG1812G0600002502.01.T01.cds390163"/>
    </source>
</evidence>
<reference evidence="1" key="3">
    <citation type="submission" date="2022-06" db="UniProtKB">
        <authorList>
            <consortium name="EnsemblPlants"/>
        </authorList>
    </citation>
    <scope>IDENTIFICATION</scope>
</reference>
<reference evidence="1" key="2">
    <citation type="submission" date="2018-03" db="EMBL/GenBank/DDBJ databases">
        <title>The Triticum urartu genome reveals the dynamic nature of wheat genome evolution.</title>
        <authorList>
            <person name="Ling H."/>
            <person name="Ma B."/>
            <person name="Shi X."/>
            <person name="Liu H."/>
            <person name="Dong L."/>
            <person name="Sun H."/>
            <person name="Cao Y."/>
            <person name="Gao Q."/>
            <person name="Zheng S."/>
            <person name="Li Y."/>
            <person name="Yu Y."/>
            <person name="Du H."/>
            <person name="Qi M."/>
            <person name="Li Y."/>
            <person name="Yu H."/>
            <person name="Cui Y."/>
            <person name="Wang N."/>
            <person name="Chen C."/>
            <person name="Wu H."/>
            <person name="Zhao Y."/>
            <person name="Zhang J."/>
            <person name="Li Y."/>
            <person name="Zhou W."/>
            <person name="Zhang B."/>
            <person name="Hu W."/>
            <person name="Eijk M."/>
            <person name="Tang J."/>
            <person name="Witsenboer H."/>
            <person name="Zhao S."/>
            <person name="Li Z."/>
            <person name="Zhang A."/>
            <person name="Wang D."/>
            <person name="Liang C."/>
        </authorList>
    </citation>
    <scope>NUCLEOTIDE SEQUENCE [LARGE SCALE GENOMIC DNA]</scope>
    <source>
        <strain evidence="1">cv. G1812</strain>
    </source>
</reference>
<accession>A0A8R7QTX5</accession>
<evidence type="ECO:0000313" key="2">
    <source>
        <dbReference type="Proteomes" id="UP000015106"/>
    </source>
</evidence>
<name>A0A8R7QTX5_TRIUA</name>
<keyword evidence="2" id="KW-1185">Reference proteome</keyword>
<organism evidence="1 2">
    <name type="scientific">Triticum urartu</name>
    <name type="common">Red wild einkorn</name>
    <name type="synonym">Crithodium urartu</name>
    <dbReference type="NCBI Taxonomy" id="4572"/>
    <lineage>
        <taxon>Eukaryota</taxon>
        <taxon>Viridiplantae</taxon>
        <taxon>Streptophyta</taxon>
        <taxon>Embryophyta</taxon>
        <taxon>Tracheophyta</taxon>
        <taxon>Spermatophyta</taxon>
        <taxon>Magnoliopsida</taxon>
        <taxon>Liliopsida</taxon>
        <taxon>Poales</taxon>
        <taxon>Poaceae</taxon>
        <taxon>BOP clade</taxon>
        <taxon>Pooideae</taxon>
        <taxon>Triticodae</taxon>
        <taxon>Triticeae</taxon>
        <taxon>Triticinae</taxon>
        <taxon>Triticum</taxon>
    </lineage>
</organism>
<dbReference type="Gramene" id="TuG1812G0600002502.01.T01">
    <property type="protein sequence ID" value="TuG1812G0600002502.01.T01.cds390163"/>
    <property type="gene ID" value="TuG1812G0600002502.01"/>
</dbReference>
<dbReference type="EnsemblPlants" id="TuG1812G0600002502.01.T01">
    <property type="protein sequence ID" value="TuG1812G0600002502.01.T01.cds390163"/>
    <property type="gene ID" value="TuG1812G0600002502.01"/>
</dbReference>
<dbReference type="AlphaFoldDB" id="A0A8R7QTX5"/>
<sequence length="74" mass="8631">MLSLFFHSLRIEMTDQIDGITNEQWHGRRICTTICTGVMEYYMRLNLICLVWRCYARVALTKISAICPLIALYG</sequence>
<dbReference type="Proteomes" id="UP000015106">
    <property type="component" value="Chromosome 6"/>
</dbReference>
<protein>
    <submittedName>
        <fullName evidence="1">Uncharacterized protein</fullName>
    </submittedName>
</protein>